<gene>
    <name evidence="1" type="ORF">GCM10010478_22900</name>
</gene>
<organism evidence="1 2">
    <name type="scientific">Streptomyces erythrogriseus</name>
    <dbReference type="NCBI Taxonomy" id="284027"/>
    <lineage>
        <taxon>Bacteria</taxon>
        <taxon>Bacillati</taxon>
        <taxon>Actinomycetota</taxon>
        <taxon>Actinomycetes</taxon>
        <taxon>Kitasatosporales</taxon>
        <taxon>Streptomycetaceae</taxon>
        <taxon>Streptomyces</taxon>
        <taxon>Streptomyces griseoincarnatus group</taxon>
    </lineage>
</organism>
<sequence>MRCLGGGASTRELMTRMGHSSSRAALIYQHMTSDRDRAIADRLGAMIRDGGGGAFG</sequence>
<reference evidence="1 2" key="1">
    <citation type="journal article" date="2019" name="Int. J. Syst. Evol. Microbiol.">
        <title>The Global Catalogue of Microorganisms (GCM) 10K type strain sequencing project: providing services to taxonomists for standard genome sequencing and annotation.</title>
        <authorList>
            <consortium name="The Broad Institute Genomics Platform"/>
            <consortium name="The Broad Institute Genome Sequencing Center for Infectious Disease"/>
            <person name="Wu L."/>
            <person name="Ma J."/>
        </authorList>
    </citation>
    <scope>NUCLEOTIDE SEQUENCE [LARGE SCALE GENOMIC DNA]</scope>
    <source>
        <strain evidence="1 2">JCM 9650</strain>
    </source>
</reference>
<dbReference type="SUPFAM" id="SSF56349">
    <property type="entry name" value="DNA breaking-rejoining enzymes"/>
    <property type="match status" value="1"/>
</dbReference>
<dbReference type="InterPro" id="IPR011010">
    <property type="entry name" value="DNA_brk_join_enz"/>
</dbReference>
<comment type="caution">
    <text evidence="1">The sequence shown here is derived from an EMBL/GenBank/DDBJ whole genome shotgun (WGS) entry which is preliminary data.</text>
</comment>
<keyword evidence="2" id="KW-1185">Reference proteome</keyword>
<name>A0ABN3WPJ5_9ACTN</name>
<evidence type="ECO:0008006" key="3">
    <source>
        <dbReference type="Google" id="ProtNLM"/>
    </source>
</evidence>
<dbReference type="EMBL" id="BAAAVA010000020">
    <property type="protein sequence ID" value="GAA2921954.1"/>
    <property type="molecule type" value="Genomic_DNA"/>
</dbReference>
<dbReference type="Proteomes" id="UP001501423">
    <property type="component" value="Unassembled WGS sequence"/>
</dbReference>
<proteinExistence type="predicted"/>
<evidence type="ECO:0000313" key="1">
    <source>
        <dbReference type="EMBL" id="GAA2921954.1"/>
    </source>
</evidence>
<accession>A0ABN3WPJ5</accession>
<evidence type="ECO:0000313" key="2">
    <source>
        <dbReference type="Proteomes" id="UP001501423"/>
    </source>
</evidence>
<protein>
    <recommendedName>
        <fullName evidence="3">Integrase</fullName>
    </recommendedName>
</protein>